<evidence type="ECO:0000259" key="2">
    <source>
        <dbReference type="Pfam" id="PF19124"/>
    </source>
</evidence>
<dbReference type="OrthoDB" id="4558476at2"/>
<organism evidence="3 4">
    <name type="scientific">Propionicimonas paludicola</name>
    <dbReference type="NCBI Taxonomy" id="185243"/>
    <lineage>
        <taxon>Bacteria</taxon>
        <taxon>Bacillati</taxon>
        <taxon>Actinomycetota</taxon>
        <taxon>Actinomycetes</taxon>
        <taxon>Propionibacteriales</taxon>
        <taxon>Nocardioidaceae</taxon>
        <taxon>Propionicimonas</taxon>
    </lineage>
</organism>
<feature type="transmembrane region" description="Helical" evidence="1">
    <location>
        <begin position="220"/>
        <end position="237"/>
    </location>
</feature>
<gene>
    <name evidence="3" type="ORF">ATK74_2954</name>
</gene>
<keyword evidence="1" id="KW-0472">Membrane</keyword>
<dbReference type="RefSeq" id="WP_098461731.1">
    <property type="nucleotide sequence ID" value="NZ_PDJC01000001.1"/>
</dbReference>
<comment type="caution">
    <text evidence="3">The sequence shown here is derived from an EMBL/GenBank/DDBJ whole genome shotgun (WGS) entry which is preliminary data.</text>
</comment>
<name>A0A2A9CXS2_9ACTN</name>
<dbReference type="AlphaFoldDB" id="A0A2A9CXS2"/>
<keyword evidence="1" id="KW-1133">Transmembrane helix</keyword>
<feature type="transmembrane region" description="Helical" evidence="1">
    <location>
        <begin position="249"/>
        <end position="270"/>
    </location>
</feature>
<feature type="transmembrane region" description="Helical" evidence="1">
    <location>
        <begin position="188"/>
        <end position="208"/>
    </location>
</feature>
<feature type="domain" description="DUF5808" evidence="2">
    <location>
        <begin position="95"/>
        <end position="116"/>
    </location>
</feature>
<evidence type="ECO:0000313" key="3">
    <source>
        <dbReference type="EMBL" id="PFG18369.1"/>
    </source>
</evidence>
<protein>
    <recommendedName>
        <fullName evidence="2">DUF5808 domain-containing protein</fullName>
    </recommendedName>
</protein>
<dbReference type="Proteomes" id="UP000226079">
    <property type="component" value="Unassembled WGS sequence"/>
</dbReference>
<proteinExistence type="predicted"/>
<dbReference type="EMBL" id="PDJC01000001">
    <property type="protein sequence ID" value="PFG18369.1"/>
    <property type="molecule type" value="Genomic_DNA"/>
</dbReference>
<sequence>MIGSLAELAPKTQAALNAKLDALVAPVAAEDRQAVREALAAHFADHLDASARPDDVAALAATLGEAEAAEPGRFGVPLDLTPPTGEKMARVWWNPRDERLFVPRVFGLGWTLNFGAAAVKLGLIEPDAEDEPFESTPATAFRTAVLVPAALTAAVVAHYVVRGPGLPDRLPNQIDAAGRPSDWVPTPAAAALDIAVAAVPTAWAGWLVGSGKSGPRAAGAIAAATTAASISAWLTVWRTAATDGKARPWAGPLVLAAAWVPAGAVLFGLARAGRTAEQSRDLGGKK</sequence>
<evidence type="ECO:0000256" key="1">
    <source>
        <dbReference type="SAM" id="Phobius"/>
    </source>
</evidence>
<dbReference type="Pfam" id="PF19124">
    <property type="entry name" value="DUF5808"/>
    <property type="match status" value="1"/>
</dbReference>
<reference evidence="3 4" key="1">
    <citation type="submission" date="2017-10" db="EMBL/GenBank/DDBJ databases">
        <title>Sequencing the genomes of 1000 actinobacteria strains.</title>
        <authorList>
            <person name="Klenk H.-P."/>
        </authorList>
    </citation>
    <scope>NUCLEOTIDE SEQUENCE [LARGE SCALE GENOMIC DNA]</scope>
    <source>
        <strain evidence="3 4">DSM 15597</strain>
    </source>
</reference>
<accession>A0A2A9CXS2</accession>
<keyword evidence="1" id="KW-0812">Transmembrane</keyword>
<evidence type="ECO:0000313" key="4">
    <source>
        <dbReference type="Proteomes" id="UP000226079"/>
    </source>
</evidence>
<dbReference type="InterPro" id="IPR043831">
    <property type="entry name" value="DUF5808"/>
</dbReference>
<keyword evidence="4" id="KW-1185">Reference proteome</keyword>